<evidence type="ECO:0000313" key="6">
    <source>
        <dbReference type="Proteomes" id="UP000518288"/>
    </source>
</evidence>
<dbReference type="RefSeq" id="WP_179635580.1">
    <property type="nucleotide sequence ID" value="NZ_JACCFH010000001.1"/>
</dbReference>
<dbReference type="EMBL" id="JACCFH010000001">
    <property type="protein sequence ID" value="NYG35013.1"/>
    <property type="molecule type" value="Genomic_DNA"/>
</dbReference>
<dbReference type="Proteomes" id="UP000518288">
    <property type="component" value="Unassembled WGS sequence"/>
</dbReference>
<dbReference type="GO" id="GO:0016746">
    <property type="term" value="F:acyltransferase activity"/>
    <property type="evidence" value="ECO:0007669"/>
    <property type="project" value="UniProtKB-KW"/>
</dbReference>
<comment type="similarity">
    <text evidence="1 3">Belongs to the gamma-glutamylcyclotransferase family.</text>
</comment>
<evidence type="ECO:0000256" key="3">
    <source>
        <dbReference type="RuleBase" id="RU367036"/>
    </source>
</evidence>
<evidence type="ECO:0000256" key="1">
    <source>
        <dbReference type="ARBA" id="ARBA00008861"/>
    </source>
</evidence>
<keyword evidence="5" id="KW-0012">Acyltransferase</keyword>
<dbReference type="Pfam" id="PF06094">
    <property type="entry name" value="GGACT"/>
    <property type="match status" value="1"/>
</dbReference>
<evidence type="ECO:0000256" key="2">
    <source>
        <dbReference type="PIRSR" id="PIRSR639126-1"/>
    </source>
</evidence>
<dbReference type="CDD" id="cd06661">
    <property type="entry name" value="GGCT_like"/>
    <property type="match status" value="1"/>
</dbReference>
<feature type="active site" description="Proton acceptor" evidence="2">
    <location>
        <position position="81"/>
    </location>
</feature>
<organism evidence="5 6">
    <name type="scientific">Sphaerotilus montanus</name>
    <dbReference type="NCBI Taxonomy" id="522889"/>
    <lineage>
        <taxon>Bacteria</taxon>
        <taxon>Pseudomonadati</taxon>
        <taxon>Pseudomonadota</taxon>
        <taxon>Betaproteobacteria</taxon>
        <taxon>Burkholderiales</taxon>
        <taxon>Sphaerotilaceae</taxon>
        <taxon>Sphaerotilus</taxon>
    </lineage>
</organism>
<feature type="domain" description="Gamma-glutamylcyclotransferase AIG2-like" evidence="4">
    <location>
        <begin position="5"/>
        <end position="115"/>
    </location>
</feature>
<dbReference type="InterPro" id="IPR039126">
    <property type="entry name" value="GGACT"/>
</dbReference>
<dbReference type="SUPFAM" id="SSF110857">
    <property type="entry name" value="Gamma-glutamyl cyclotransferase-like"/>
    <property type="match status" value="1"/>
</dbReference>
<dbReference type="InterPro" id="IPR036568">
    <property type="entry name" value="GGCT-like_sf"/>
</dbReference>
<dbReference type="PANTHER" id="PTHR12510:SF4">
    <property type="entry name" value="GAMMA-GLUTAMYLAMINECYCLOTRANSFERASE"/>
    <property type="match status" value="1"/>
</dbReference>
<reference evidence="5 6" key="1">
    <citation type="submission" date="2020-07" db="EMBL/GenBank/DDBJ databases">
        <title>Genomic Encyclopedia of Archaeal and Bacterial Type Strains, Phase II (KMG-II): from individual species to whole genera.</title>
        <authorList>
            <person name="Goeker M."/>
        </authorList>
    </citation>
    <scope>NUCLEOTIDE SEQUENCE [LARGE SCALE GENOMIC DNA]</scope>
    <source>
        <strain evidence="5 6">DSM 21226</strain>
    </source>
</reference>
<name>A0A7Y9R1F2_9BURK</name>
<dbReference type="GO" id="GO:0005829">
    <property type="term" value="C:cytosol"/>
    <property type="evidence" value="ECO:0007669"/>
    <property type="project" value="TreeGrafter"/>
</dbReference>
<dbReference type="Gene3D" id="3.10.490.10">
    <property type="entry name" value="Gamma-glutamyl cyclotransferase-like"/>
    <property type="match status" value="1"/>
</dbReference>
<keyword evidence="5" id="KW-0808">Transferase</keyword>
<protein>
    <recommendedName>
        <fullName evidence="3">Gamma-glutamylcyclotransferase family protein</fullName>
    </recommendedName>
</protein>
<evidence type="ECO:0000259" key="4">
    <source>
        <dbReference type="Pfam" id="PF06094"/>
    </source>
</evidence>
<keyword evidence="6" id="KW-1185">Reference proteome</keyword>
<evidence type="ECO:0000313" key="5">
    <source>
        <dbReference type="EMBL" id="NYG35013.1"/>
    </source>
</evidence>
<sequence length="154" mass="16793">MPVLLFVYGTLKEGFPNHGLNQGQRVAGTFRTRERFPLYVVRLPHEDRAPWLVHRPGEGHQVTGEVYEVDAAALPAMDAFEEVGQPTGYLRVEIELDAGPGHAAPLRAQAYMKAADQLPACMEHEGPFPTYTLALAAGYYLDHPATTGLAAPSP</sequence>
<comment type="caution">
    <text evidence="5">The sequence shown here is derived from an EMBL/GenBank/DDBJ whole genome shotgun (WGS) entry which is preliminary data.</text>
</comment>
<proteinExistence type="inferred from homology"/>
<dbReference type="GO" id="GO:0061929">
    <property type="term" value="F:gamma-glutamylaminecyclotransferase activity"/>
    <property type="evidence" value="ECO:0007669"/>
    <property type="project" value="InterPro"/>
</dbReference>
<dbReference type="InterPro" id="IPR009288">
    <property type="entry name" value="AIG2-like_dom"/>
</dbReference>
<gene>
    <name evidence="5" type="ORF">BDD16_003999</name>
</gene>
<dbReference type="AlphaFoldDB" id="A0A7Y9R1F2"/>
<dbReference type="PANTHER" id="PTHR12510">
    <property type="entry name" value="TROPONIN C-AKIN-1 PROTEIN"/>
    <property type="match status" value="1"/>
</dbReference>
<accession>A0A7Y9R1F2</accession>
<dbReference type="InterPro" id="IPR013024">
    <property type="entry name" value="GGCT-like"/>
</dbReference>